<dbReference type="Proteomes" id="UP000580474">
    <property type="component" value="Unassembled WGS sequence"/>
</dbReference>
<dbReference type="AlphaFoldDB" id="A0A840NDB4"/>
<dbReference type="Gene3D" id="3.40.830.10">
    <property type="entry name" value="LigB-like"/>
    <property type="match status" value="1"/>
</dbReference>
<evidence type="ECO:0000313" key="1">
    <source>
        <dbReference type="EMBL" id="MBB5068208.1"/>
    </source>
</evidence>
<dbReference type="RefSeq" id="WP_184477939.1">
    <property type="nucleotide sequence ID" value="NZ_JACHIV010000001.1"/>
</dbReference>
<evidence type="ECO:0008006" key="3">
    <source>
        <dbReference type="Google" id="ProtNLM"/>
    </source>
</evidence>
<sequence length="254" mass="26510">MITRIAVVPYPPLLVPELTVRSTSLIEPVRSACLRATTSLTEAATEWVAVGVDRSGPAVLSPATTGTFAGYGVDVPVALRERAERSAPPDPDLPLPALVAGLLRAQAGARSVTVRLLAPDTPADQAAELGARLDADGPETGLLVLAEGGSHRDERSPHLPDPRAAGLDDALRDALRDVDGPALLGLEPQECDELGVHSRAAWQVAAGVAATGTWQAEPLYSDTPLGITYHVGVWSRAVQEPGASALRGESPLRR</sequence>
<accession>A0A840NDB4</accession>
<gene>
    <name evidence="1" type="ORF">BJ969_001296</name>
</gene>
<keyword evidence="2" id="KW-1185">Reference proteome</keyword>
<reference evidence="1 2" key="1">
    <citation type="submission" date="2020-08" db="EMBL/GenBank/DDBJ databases">
        <title>Sequencing the genomes of 1000 actinobacteria strains.</title>
        <authorList>
            <person name="Klenk H.-P."/>
        </authorList>
    </citation>
    <scope>NUCLEOTIDE SEQUENCE [LARGE SCALE GENOMIC DNA]</scope>
    <source>
        <strain evidence="1 2">DSM 45582</strain>
    </source>
</reference>
<name>A0A840NDB4_9PSEU</name>
<dbReference type="EMBL" id="JACHIV010000001">
    <property type="protein sequence ID" value="MBB5068208.1"/>
    <property type="molecule type" value="Genomic_DNA"/>
</dbReference>
<organism evidence="1 2">
    <name type="scientific">Saccharopolyspora gloriosae</name>
    <dbReference type="NCBI Taxonomy" id="455344"/>
    <lineage>
        <taxon>Bacteria</taxon>
        <taxon>Bacillati</taxon>
        <taxon>Actinomycetota</taxon>
        <taxon>Actinomycetes</taxon>
        <taxon>Pseudonocardiales</taxon>
        <taxon>Pseudonocardiaceae</taxon>
        <taxon>Saccharopolyspora</taxon>
    </lineage>
</organism>
<protein>
    <recommendedName>
        <fullName evidence="3">Catalytic LigB subunit of aromatic ring-opening dioxygenase</fullName>
    </recommendedName>
</protein>
<comment type="caution">
    <text evidence="1">The sequence shown here is derived from an EMBL/GenBank/DDBJ whole genome shotgun (WGS) entry which is preliminary data.</text>
</comment>
<proteinExistence type="predicted"/>
<evidence type="ECO:0000313" key="2">
    <source>
        <dbReference type="Proteomes" id="UP000580474"/>
    </source>
</evidence>